<dbReference type="InterPro" id="IPR022643">
    <property type="entry name" value="De-COase2_C"/>
</dbReference>
<dbReference type="SUPFAM" id="SSF50621">
    <property type="entry name" value="Alanine racemase C-terminal domain-like"/>
    <property type="match status" value="1"/>
</dbReference>
<evidence type="ECO:0008006" key="9">
    <source>
        <dbReference type="Google" id="ProtNLM"/>
    </source>
</evidence>
<evidence type="ECO:0000256" key="1">
    <source>
        <dbReference type="ARBA" id="ARBA00001933"/>
    </source>
</evidence>
<accession>A0A0S7Y6T7</accession>
<dbReference type="InterPro" id="IPR029066">
    <property type="entry name" value="PLP-binding_barrel"/>
</dbReference>
<gene>
    <name evidence="7" type="ORF">AMJ44_02270</name>
</gene>
<dbReference type="PRINTS" id="PR01179">
    <property type="entry name" value="ODADCRBXLASE"/>
</dbReference>
<dbReference type="PANTHER" id="PTHR43727:SF2">
    <property type="entry name" value="GROUP IV DECARBOXYLASE"/>
    <property type="match status" value="1"/>
</dbReference>
<dbReference type="GO" id="GO:0008836">
    <property type="term" value="F:diaminopimelate decarboxylase activity"/>
    <property type="evidence" value="ECO:0007669"/>
    <property type="project" value="TreeGrafter"/>
</dbReference>
<proteinExistence type="inferred from homology"/>
<keyword evidence="2 3" id="KW-0663">Pyridoxal phosphate</keyword>
<dbReference type="SUPFAM" id="SSF51419">
    <property type="entry name" value="PLP-binding barrel"/>
    <property type="match status" value="1"/>
</dbReference>
<feature type="modified residue" description="N6-(pyridoxal phosphate)lysine" evidence="3">
    <location>
        <position position="93"/>
    </location>
</feature>
<protein>
    <recommendedName>
        <fullName evidence="9">Diaminopimelate decarboxylase</fullName>
    </recommendedName>
</protein>
<dbReference type="InterPro" id="IPR000183">
    <property type="entry name" value="Orn/DAP/Arg_de-COase"/>
</dbReference>
<evidence type="ECO:0000313" key="7">
    <source>
        <dbReference type="EMBL" id="KPJ69820.1"/>
    </source>
</evidence>
<evidence type="ECO:0000259" key="6">
    <source>
        <dbReference type="Pfam" id="PF02784"/>
    </source>
</evidence>
<comment type="cofactor">
    <cofactor evidence="1 3">
        <name>pyridoxal 5'-phosphate</name>
        <dbReference type="ChEBI" id="CHEBI:597326"/>
    </cofactor>
</comment>
<evidence type="ECO:0000256" key="3">
    <source>
        <dbReference type="PIRSR" id="PIRSR600183-50"/>
    </source>
</evidence>
<dbReference type="EMBL" id="LIZX01000013">
    <property type="protein sequence ID" value="KPJ69820.1"/>
    <property type="molecule type" value="Genomic_DNA"/>
</dbReference>
<dbReference type="PANTHER" id="PTHR43727">
    <property type="entry name" value="DIAMINOPIMELATE DECARBOXYLASE"/>
    <property type="match status" value="1"/>
</dbReference>
<dbReference type="Pfam" id="PF02784">
    <property type="entry name" value="Orn_Arg_deC_N"/>
    <property type="match status" value="1"/>
</dbReference>
<dbReference type="InterPro" id="IPR022657">
    <property type="entry name" value="De-COase2_CS"/>
</dbReference>
<dbReference type="PROSITE" id="PS00879">
    <property type="entry name" value="ODR_DC_2_2"/>
    <property type="match status" value="1"/>
</dbReference>
<dbReference type="GO" id="GO:0009089">
    <property type="term" value="P:lysine biosynthetic process via diaminopimelate"/>
    <property type="evidence" value="ECO:0007669"/>
    <property type="project" value="TreeGrafter"/>
</dbReference>
<dbReference type="InterPro" id="IPR022644">
    <property type="entry name" value="De-COase2_N"/>
</dbReference>
<feature type="domain" description="Orn/DAP/Arg decarboxylase 2 N-terminal" evidence="6">
    <location>
        <begin position="85"/>
        <end position="331"/>
    </location>
</feature>
<dbReference type="Gene3D" id="3.20.20.10">
    <property type="entry name" value="Alanine racemase"/>
    <property type="match status" value="1"/>
</dbReference>
<evidence type="ECO:0000256" key="4">
    <source>
        <dbReference type="RuleBase" id="RU003737"/>
    </source>
</evidence>
<evidence type="ECO:0000256" key="2">
    <source>
        <dbReference type="ARBA" id="ARBA00022898"/>
    </source>
</evidence>
<organism evidence="7 8">
    <name type="scientific">candidate division WOR-1 bacterium DG_54_3</name>
    <dbReference type="NCBI Taxonomy" id="1703775"/>
    <lineage>
        <taxon>Bacteria</taxon>
        <taxon>Bacillati</taxon>
        <taxon>Saganbacteria</taxon>
    </lineage>
</organism>
<dbReference type="Proteomes" id="UP000051861">
    <property type="component" value="Unassembled WGS sequence"/>
</dbReference>
<feature type="domain" description="Orn/DAP/Arg decarboxylase 2 C-terminal" evidence="5">
    <location>
        <begin position="334"/>
        <end position="422"/>
    </location>
</feature>
<evidence type="ECO:0000313" key="8">
    <source>
        <dbReference type="Proteomes" id="UP000051861"/>
    </source>
</evidence>
<dbReference type="PATRIC" id="fig|1703775.3.peg.2996"/>
<name>A0A0S7Y6T7_UNCSA</name>
<reference evidence="7 8" key="1">
    <citation type="journal article" date="2015" name="Microbiome">
        <title>Genomic resolution of linkages in carbon, nitrogen, and sulfur cycling among widespread estuary sediment bacteria.</title>
        <authorList>
            <person name="Baker B.J."/>
            <person name="Lazar C.S."/>
            <person name="Teske A.P."/>
            <person name="Dick G.J."/>
        </authorList>
    </citation>
    <scope>NUCLEOTIDE SEQUENCE [LARGE SCALE GENOMIC DNA]</scope>
    <source>
        <strain evidence="7">DG_54_3</strain>
    </source>
</reference>
<sequence>MLKYWNKMLSRSLVRLSKRWQLKSQLHDLKFWNLRANNKNHIEVNGLDTVDLIENYGSPLLVVNRKQLLMDIQDLIKPISSAPSGSKVLYSYKTNCIPGILREIHNLGIGAEVISAYELWLAEKLGVPANMIVFNGVNKTDESIMRAINMKILAINIDHWAEIDRIYRLAKQLDKKVRVGIRLGMTQDQFGLEIESGEAIEACKRIISYDDHLDLACLHFHVTSNAKNASYHKSCALRALKLMYQIGVETGVTIPYLDIGGGFGVPTTKTMSRAEYGIYRLFGCPPRPPTLRDCQPIDLFLSEIINSMNKFCLKNNLPMPKILIEPGRFITSRSEFLLVQVHVIKTKKDGTLFAISDAGRLSSTFPCDYEYHEIFVANRANDRMNQIYNIMGRICTSADWMVKNRYLPDLQSGDILAVMDAGAYFSSNSSNFSFPRPGIVMVSDGKSSVIRKHETFDHLIAMDVLKAPSKG</sequence>
<comment type="caution">
    <text evidence="7">The sequence shown here is derived from an EMBL/GenBank/DDBJ whole genome shotgun (WGS) entry which is preliminary data.</text>
</comment>
<dbReference type="InterPro" id="IPR009006">
    <property type="entry name" value="Ala_racemase/Decarboxylase_C"/>
</dbReference>
<evidence type="ECO:0000259" key="5">
    <source>
        <dbReference type="Pfam" id="PF00278"/>
    </source>
</evidence>
<dbReference type="AlphaFoldDB" id="A0A0S7Y6T7"/>
<dbReference type="Pfam" id="PF00278">
    <property type="entry name" value="Orn_DAP_Arg_deC"/>
    <property type="match status" value="1"/>
</dbReference>
<comment type="similarity">
    <text evidence="4">Belongs to the Orn/Lys/Arg decarboxylase class-II family.</text>
</comment>
<feature type="active site" description="Proton donor" evidence="3">
    <location>
        <position position="395"/>
    </location>
</feature>
<dbReference type="Gene3D" id="2.40.37.10">
    <property type="entry name" value="Lyase, Ornithine Decarboxylase, Chain A, domain 1"/>
    <property type="match status" value="1"/>
</dbReference>